<dbReference type="eggNOG" id="ENOG502ST6P">
    <property type="taxonomic scope" value="Eukaryota"/>
</dbReference>
<dbReference type="PROSITE" id="PS00028">
    <property type="entry name" value="ZINC_FINGER_C2H2_1"/>
    <property type="match status" value="1"/>
</dbReference>
<dbReference type="EMBL" id="AGNL01015219">
    <property type="protein sequence ID" value="EJK66185.1"/>
    <property type="molecule type" value="Genomic_DNA"/>
</dbReference>
<accession>K0SLM6</accession>
<dbReference type="SMART" id="SM00355">
    <property type="entry name" value="ZnF_C2H2"/>
    <property type="match status" value="2"/>
</dbReference>
<evidence type="ECO:0000313" key="4">
    <source>
        <dbReference type="Proteomes" id="UP000266841"/>
    </source>
</evidence>
<dbReference type="AlphaFoldDB" id="K0SLM6"/>
<dbReference type="InterPro" id="IPR013087">
    <property type="entry name" value="Znf_C2H2_type"/>
</dbReference>
<evidence type="ECO:0000259" key="2">
    <source>
        <dbReference type="PROSITE" id="PS00028"/>
    </source>
</evidence>
<proteinExistence type="predicted"/>
<reference evidence="3 4" key="1">
    <citation type="journal article" date="2012" name="Genome Biol.">
        <title>Genome and low-iron response of an oceanic diatom adapted to chronic iron limitation.</title>
        <authorList>
            <person name="Lommer M."/>
            <person name="Specht M."/>
            <person name="Roy A.S."/>
            <person name="Kraemer L."/>
            <person name="Andreson R."/>
            <person name="Gutowska M.A."/>
            <person name="Wolf J."/>
            <person name="Bergner S.V."/>
            <person name="Schilhabel M.B."/>
            <person name="Klostermeier U.C."/>
            <person name="Beiko R.G."/>
            <person name="Rosenstiel P."/>
            <person name="Hippler M."/>
            <person name="Laroche J."/>
        </authorList>
    </citation>
    <scope>NUCLEOTIDE SEQUENCE [LARGE SCALE GENOMIC DNA]</scope>
    <source>
        <strain evidence="3 4">CCMP1005</strain>
    </source>
</reference>
<comment type="caution">
    <text evidence="3">The sequence shown here is derived from an EMBL/GenBank/DDBJ whole genome shotgun (WGS) entry which is preliminary data.</text>
</comment>
<sequence length="466" mass="53513">MASHSGIRGIMPSTSRRRRCIPSISSCPRNNFGRKSDHSTYVVARSGKKSPYGKPFKASRGVTQVDAIVREWIRQLFYRGREEETEISDVFAKPINTLSILLALSDQNTEKTKVMTCVNEKVHVRRSEEVYRNTTTGFHTEKDWRNRRVTCDHCGLEMSAKSLPSHLESQHGIYRSRVIDRDLVLEDRESITYAAMQSPSGAWDCPVPDCPGSVQTPWNLRRHSRDRHPLDLVNVPGEGVLPRCPRCDMQTNFANSRNHEQSKLCREGAERKAQYAAAAANARALEVEFTAYGETLERVEFFKYLVRLMAMDDNDMHVVRHNLKKARGVWKRFSGFHFLAACRMGRVNRPRRVQRDVTCQWSYPSKDDAHEEVGLFPIRHYIEVRRQTVAAYIVNRPIFDRCVDASRPRGSSYHLFWWEQPVDLNLARGEQSSPGVAADDFSRGRRSGRRRVPVTLPEEYAYAAPV</sequence>
<feature type="region of interest" description="Disordered" evidence="1">
    <location>
        <begin position="1"/>
        <end position="20"/>
    </location>
</feature>
<evidence type="ECO:0000256" key="1">
    <source>
        <dbReference type="SAM" id="MobiDB-lite"/>
    </source>
</evidence>
<evidence type="ECO:0000313" key="3">
    <source>
        <dbReference type="EMBL" id="EJK66185.1"/>
    </source>
</evidence>
<organism evidence="3 4">
    <name type="scientific">Thalassiosira oceanica</name>
    <name type="common">Marine diatom</name>
    <dbReference type="NCBI Taxonomy" id="159749"/>
    <lineage>
        <taxon>Eukaryota</taxon>
        <taxon>Sar</taxon>
        <taxon>Stramenopiles</taxon>
        <taxon>Ochrophyta</taxon>
        <taxon>Bacillariophyta</taxon>
        <taxon>Coscinodiscophyceae</taxon>
        <taxon>Thalassiosirophycidae</taxon>
        <taxon>Thalassiosirales</taxon>
        <taxon>Thalassiosiraceae</taxon>
        <taxon>Thalassiosira</taxon>
    </lineage>
</organism>
<protein>
    <recommendedName>
        <fullName evidence="2">C2H2-type domain-containing protein</fullName>
    </recommendedName>
</protein>
<dbReference type="Proteomes" id="UP000266841">
    <property type="component" value="Unassembled WGS sequence"/>
</dbReference>
<feature type="non-terminal residue" evidence="3">
    <location>
        <position position="466"/>
    </location>
</feature>
<feature type="domain" description="C2H2-type" evidence="2">
    <location>
        <begin position="205"/>
        <end position="228"/>
    </location>
</feature>
<dbReference type="OrthoDB" id="768353at2759"/>
<feature type="region of interest" description="Disordered" evidence="1">
    <location>
        <begin position="429"/>
        <end position="448"/>
    </location>
</feature>
<keyword evidence="4" id="KW-1185">Reference proteome</keyword>
<name>K0SLM6_THAOC</name>
<gene>
    <name evidence="3" type="ORF">THAOC_12909</name>
</gene>